<gene>
    <name evidence="5" type="ORF">PF001_g16560</name>
    <name evidence="4" type="ORF">PF002_g18556</name>
    <name evidence="3" type="ORF">PF004_g16315</name>
    <name evidence="2" type="ORF">PF005_g17257</name>
    <name evidence="1" type="ORF">PF011_g16186</name>
</gene>
<dbReference type="EMBL" id="QXGB01001179">
    <property type="protein sequence ID" value="KAE9195513.1"/>
    <property type="molecule type" value="Genomic_DNA"/>
</dbReference>
<evidence type="ECO:0000313" key="2">
    <source>
        <dbReference type="EMBL" id="KAE9195513.1"/>
    </source>
</evidence>
<evidence type="ECO:0000313" key="3">
    <source>
        <dbReference type="EMBL" id="KAE9209955.1"/>
    </source>
</evidence>
<proteinExistence type="predicted"/>
<evidence type="ECO:0000313" key="8">
    <source>
        <dbReference type="Proteomes" id="UP000440367"/>
    </source>
</evidence>
<keyword evidence="6" id="KW-1185">Reference proteome</keyword>
<evidence type="ECO:0008006" key="11">
    <source>
        <dbReference type="Google" id="ProtNLM"/>
    </source>
</evidence>
<dbReference type="AlphaFoldDB" id="A0A6A3X2U0"/>
<dbReference type="Proteomes" id="UP000460718">
    <property type="component" value="Unassembled WGS sequence"/>
</dbReference>
<comment type="caution">
    <text evidence="2">The sequence shown here is derived from an EMBL/GenBank/DDBJ whole genome shotgun (WGS) entry which is preliminary data.</text>
</comment>
<dbReference type="EMBL" id="QXGC01001150">
    <property type="protein sequence ID" value="KAE9209955.1"/>
    <property type="molecule type" value="Genomic_DNA"/>
</dbReference>
<dbReference type="Proteomes" id="UP000433483">
    <property type="component" value="Unassembled WGS sequence"/>
</dbReference>
<name>A0A6A3X2U0_9STRA</name>
<reference evidence="6 7" key="1">
    <citation type="submission" date="2018-08" db="EMBL/GenBank/DDBJ databases">
        <title>Genomic investigation of the strawberry pathogen Phytophthora fragariae indicates pathogenicity is determined by transcriptional variation in three key races.</title>
        <authorList>
            <person name="Adams T.M."/>
            <person name="Armitage A.D."/>
            <person name="Sobczyk M.K."/>
            <person name="Bates H.J."/>
            <person name="Dunwell J.M."/>
            <person name="Nellist C.F."/>
            <person name="Harrison R.J."/>
        </authorList>
    </citation>
    <scope>NUCLEOTIDE SEQUENCE [LARGE SCALE GENOMIC DNA]</scope>
    <source>
        <strain evidence="5 7">A4</strain>
        <strain evidence="4 8">BC-1</strain>
        <strain evidence="3 10">BC-23</strain>
        <strain evidence="2 6">NOV-27</strain>
        <strain evidence="1 9">SCRP245</strain>
    </source>
</reference>
<dbReference type="EMBL" id="QXGE01001145">
    <property type="protein sequence ID" value="KAE9297081.1"/>
    <property type="molecule type" value="Genomic_DNA"/>
</dbReference>
<dbReference type="Proteomes" id="UP000440367">
    <property type="component" value="Unassembled WGS sequence"/>
</dbReference>
<organism evidence="2 6">
    <name type="scientific">Phytophthora fragariae</name>
    <dbReference type="NCBI Taxonomy" id="53985"/>
    <lineage>
        <taxon>Eukaryota</taxon>
        <taxon>Sar</taxon>
        <taxon>Stramenopiles</taxon>
        <taxon>Oomycota</taxon>
        <taxon>Peronosporomycetes</taxon>
        <taxon>Peronosporales</taxon>
        <taxon>Peronosporaceae</taxon>
        <taxon>Phytophthora</taxon>
    </lineage>
</organism>
<dbReference type="GO" id="GO:0043657">
    <property type="term" value="C:host cell"/>
    <property type="evidence" value="ECO:0007669"/>
    <property type="project" value="UniProtKB-SubCell"/>
</dbReference>
<accession>A0A6A3X2U0</accession>
<evidence type="ECO:0000313" key="4">
    <source>
        <dbReference type="EMBL" id="KAE9211337.1"/>
    </source>
</evidence>
<evidence type="ECO:0000313" key="10">
    <source>
        <dbReference type="Proteomes" id="UP000476176"/>
    </source>
</evidence>
<dbReference type="GO" id="GO:0005576">
    <property type="term" value="C:extracellular region"/>
    <property type="evidence" value="ECO:0007669"/>
    <property type="project" value="UniProtKB-SubCell"/>
</dbReference>
<evidence type="ECO:0000313" key="6">
    <source>
        <dbReference type="Proteomes" id="UP000433483"/>
    </source>
</evidence>
<dbReference type="EMBL" id="QXGD01001227">
    <property type="protein sequence ID" value="KAE9211337.1"/>
    <property type="molecule type" value="Genomic_DNA"/>
</dbReference>
<dbReference type="Proteomes" id="UP000437068">
    <property type="component" value="Unassembled WGS sequence"/>
</dbReference>
<sequence length="494" mass="55938">MKAEPYKTLFTKLKTQYEGDQAIASMVASGKLRQNVESSIVENLEKLLFAGWIAKKQTGDDIFTHLNLHERPKSLFDSPPLSTWVSYVTKLDRDGADEQIYKTLKTHYSDDIIAMNLAGSKTYLKADVAPKLEEFLHKSWVGEATSAKGLFAKLKLDSQGDKLFESLVFSTWVGYVTKLDAQNADDLVLSTLKTSYTDYALATLLMEARTNDDMKVLADKLAEAQRKNWLSDGKSADDVFKLLKLDDEADDLLKSPMLSNWVAYVKQLKENPYAILLEKLKVKFGDSDSKFADMLMEAKKDTSTSAIAGKIEAVQLEKWLNDGKTASDIFKLLKLEKEGAFILWYRRVRMWVAYASKVDPKNSDELIASVLKAHNNDKVLGEMISVGRNHDEEMTVKFQEVVLNMWLREKKSADDVFGYVLKRHGEHFLKIPRDLSTWAAYVTKLDKEDAYNTMVAVLNRYYDKKTLIGMLNDAKETSGSELIAKKLQQVLAPV</sequence>
<evidence type="ECO:0000313" key="1">
    <source>
        <dbReference type="EMBL" id="KAE8995764.1"/>
    </source>
</evidence>
<protein>
    <recommendedName>
        <fullName evidence="11">RxLR effector protein</fullName>
    </recommendedName>
</protein>
<evidence type="ECO:0000313" key="5">
    <source>
        <dbReference type="EMBL" id="KAE9297081.1"/>
    </source>
</evidence>
<dbReference type="Proteomes" id="UP000476176">
    <property type="component" value="Unassembled WGS sequence"/>
</dbReference>
<evidence type="ECO:0000313" key="7">
    <source>
        <dbReference type="Proteomes" id="UP000437068"/>
    </source>
</evidence>
<dbReference type="OrthoDB" id="110891at2759"/>
<dbReference type="EMBL" id="QXFW01001143">
    <property type="protein sequence ID" value="KAE8995764.1"/>
    <property type="molecule type" value="Genomic_DNA"/>
</dbReference>
<evidence type="ECO:0000313" key="9">
    <source>
        <dbReference type="Proteomes" id="UP000460718"/>
    </source>
</evidence>